<dbReference type="PANTHER" id="PTHR30244">
    <property type="entry name" value="TRANSAMINASE"/>
    <property type="match status" value="1"/>
</dbReference>
<keyword evidence="1 3" id="KW-0663">Pyridoxal phosphate</keyword>
<name>A0ABQ5SXJ7_9ACTN</name>
<dbReference type="InterPro" id="IPR000653">
    <property type="entry name" value="DegT/StrS_aminotransferase"/>
</dbReference>
<proteinExistence type="inferred from homology"/>
<dbReference type="RefSeq" id="WP_189117679.1">
    <property type="nucleotide sequence ID" value="NZ_BMRK01000004.1"/>
</dbReference>
<evidence type="ECO:0000256" key="1">
    <source>
        <dbReference type="ARBA" id="ARBA00022898"/>
    </source>
</evidence>
<gene>
    <name evidence="4" type="ORF">GCM10017579_16870</name>
</gene>
<keyword evidence="5" id="KW-1185">Reference proteome</keyword>
<comment type="caution">
    <text evidence="4">The sequence shown here is derived from an EMBL/GenBank/DDBJ whole genome shotgun (WGS) entry which is preliminary data.</text>
</comment>
<dbReference type="SUPFAM" id="SSF53383">
    <property type="entry name" value="PLP-dependent transferases"/>
    <property type="match status" value="1"/>
</dbReference>
<dbReference type="InterPro" id="IPR015422">
    <property type="entry name" value="PyrdxlP-dep_Trfase_small"/>
</dbReference>
<protein>
    <submittedName>
        <fullName evidence="4">Erythromycin biosynthesis sensory transduction protein EryC1</fullName>
    </submittedName>
</protein>
<accession>A0ABQ5SXJ7</accession>
<dbReference type="CDD" id="cd00616">
    <property type="entry name" value="AHBA_syn"/>
    <property type="match status" value="1"/>
</dbReference>
<dbReference type="Gene3D" id="3.90.1150.10">
    <property type="entry name" value="Aspartate Aminotransferase, domain 1"/>
    <property type="match status" value="1"/>
</dbReference>
<sequence length="377" mass="39667">MTAHAHPAEPRAGVPFVDLRPQNQVINADAVSAFAEICESGAFVLGPQVRRFEEEYAAFAGVEHCVGVGNGTDALVLALRGAGIGAGDEVIVPANTFVATAEAVAMVGADLVLADCDEDFLIDPDDVARRITGRTRAVIGVDLYGQVAPFELLREAVGDGVLLLEDAAQSQGASRNGRPAGSFGEAAGTSFYPGKNLGAYGDAGAVTTGSADIADRVRALRNHGGVAKYEHLDIGTNSRLDSVQAAVLSLKLERLKGWNTERDEAAQRYAALLADLPGVTLPRTLPGNQHVWHLYVARVAERDRVLSELLEAGVGAGIHYPAPVHLWPAFSWLGQGPGSFPVAEALAQEIVSLPMFPGITAEQQEIVADALGRAVRR</sequence>
<dbReference type="PANTHER" id="PTHR30244:SF36">
    <property type="entry name" value="3-OXO-GLUCOSE-6-PHOSPHATE:GLUTAMATE AMINOTRANSFERASE"/>
    <property type="match status" value="1"/>
</dbReference>
<dbReference type="InterPro" id="IPR015421">
    <property type="entry name" value="PyrdxlP-dep_Trfase_major"/>
</dbReference>
<organism evidence="4 5">
    <name type="scientific">Nocardioides luteus</name>
    <dbReference type="NCBI Taxonomy" id="1844"/>
    <lineage>
        <taxon>Bacteria</taxon>
        <taxon>Bacillati</taxon>
        <taxon>Actinomycetota</taxon>
        <taxon>Actinomycetes</taxon>
        <taxon>Propionibacteriales</taxon>
        <taxon>Nocardioidaceae</taxon>
        <taxon>Nocardioides</taxon>
    </lineage>
</organism>
<evidence type="ECO:0000313" key="4">
    <source>
        <dbReference type="EMBL" id="GLJ67651.1"/>
    </source>
</evidence>
<dbReference type="EMBL" id="BSEL01000004">
    <property type="protein sequence ID" value="GLJ67651.1"/>
    <property type="molecule type" value="Genomic_DNA"/>
</dbReference>
<dbReference type="Pfam" id="PF01041">
    <property type="entry name" value="DegT_DnrJ_EryC1"/>
    <property type="match status" value="1"/>
</dbReference>
<evidence type="ECO:0000256" key="3">
    <source>
        <dbReference type="RuleBase" id="RU004508"/>
    </source>
</evidence>
<dbReference type="PIRSF" id="PIRSF000390">
    <property type="entry name" value="PLP_StrS"/>
    <property type="match status" value="1"/>
</dbReference>
<dbReference type="InterPro" id="IPR015424">
    <property type="entry name" value="PyrdxlP-dep_Trfase"/>
</dbReference>
<evidence type="ECO:0000256" key="2">
    <source>
        <dbReference type="ARBA" id="ARBA00037999"/>
    </source>
</evidence>
<reference evidence="4" key="1">
    <citation type="journal article" date="2014" name="Int. J. Syst. Evol. Microbiol.">
        <title>Complete genome of a new Firmicutes species belonging to the dominant human colonic microbiota ('Ruminococcus bicirculans') reveals two chromosomes and a selective capacity to utilize plant glucans.</title>
        <authorList>
            <consortium name="NISC Comparative Sequencing Program"/>
            <person name="Wegmann U."/>
            <person name="Louis P."/>
            <person name="Goesmann A."/>
            <person name="Henrissat B."/>
            <person name="Duncan S.H."/>
            <person name="Flint H.J."/>
        </authorList>
    </citation>
    <scope>NUCLEOTIDE SEQUENCE</scope>
    <source>
        <strain evidence="4">VKM Ac-1246</strain>
    </source>
</reference>
<dbReference type="Proteomes" id="UP001142292">
    <property type="component" value="Unassembled WGS sequence"/>
</dbReference>
<comment type="similarity">
    <text evidence="2 3">Belongs to the DegT/DnrJ/EryC1 family.</text>
</comment>
<evidence type="ECO:0000313" key="5">
    <source>
        <dbReference type="Proteomes" id="UP001142292"/>
    </source>
</evidence>
<reference evidence="4" key="2">
    <citation type="submission" date="2023-01" db="EMBL/GenBank/DDBJ databases">
        <authorList>
            <person name="Sun Q."/>
            <person name="Evtushenko L."/>
        </authorList>
    </citation>
    <scope>NUCLEOTIDE SEQUENCE</scope>
    <source>
        <strain evidence="4">VKM Ac-1246</strain>
    </source>
</reference>
<dbReference type="Gene3D" id="3.40.640.10">
    <property type="entry name" value="Type I PLP-dependent aspartate aminotransferase-like (Major domain)"/>
    <property type="match status" value="1"/>
</dbReference>